<dbReference type="AlphaFoldDB" id="A0AAE0I100"/>
<protein>
    <submittedName>
        <fullName evidence="2">Uncharacterized protein</fullName>
    </submittedName>
</protein>
<evidence type="ECO:0000313" key="3">
    <source>
        <dbReference type="Proteomes" id="UP001283341"/>
    </source>
</evidence>
<feature type="compositionally biased region" description="Low complexity" evidence="1">
    <location>
        <begin position="205"/>
        <end position="225"/>
    </location>
</feature>
<reference evidence="2" key="2">
    <citation type="submission" date="2023-06" db="EMBL/GenBank/DDBJ databases">
        <authorList>
            <consortium name="Lawrence Berkeley National Laboratory"/>
            <person name="Haridas S."/>
            <person name="Hensen N."/>
            <person name="Bonometti L."/>
            <person name="Westerberg I."/>
            <person name="Brannstrom I.O."/>
            <person name="Guillou S."/>
            <person name="Cros-Aarteil S."/>
            <person name="Calhoun S."/>
            <person name="Kuo A."/>
            <person name="Mondo S."/>
            <person name="Pangilinan J."/>
            <person name="Riley R."/>
            <person name="Labutti K."/>
            <person name="Andreopoulos B."/>
            <person name="Lipzen A."/>
            <person name="Chen C."/>
            <person name="Yanf M."/>
            <person name="Daum C."/>
            <person name="Ng V."/>
            <person name="Clum A."/>
            <person name="Steindorff A."/>
            <person name="Ohm R."/>
            <person name="Martin F."/>
            <person name="Silar P."/>
            <person name="Natvig D."/>
            <person name="Lalanne C."/>
            <person name="Gautier V."/>
            <person name="Ament-Velasquez S.L."/>
            <person name="Kruys A."/>
            <person name="Hutchinson M.I."/>
            <person name="Powell A.J."/>
            <person name="Barry K."/>
            <person name="Miller A.N."/>
            <person name="Grigoriev I.V."/>
            <person name="Debuchy R."/>
            <person name="Gladieux P."/>
            <person name="Thoren M.H."/>
            <person name="Johannesson H."/>
        </authorList>
    </citation>
    <scope>NUCLEOTIDE SEQUENCE</scope>
    <source>
        <strain evidence="2">CBS 118394</strain>
    </source>
</reference>
<feature type="compositionally biased region" description="Pro residues" evidence="1">
    <location>
        <begin position="128"/>
        <end position="148"/>
    </location>
</feature>
<feature type="compositionally biased region" description="Low complexity" evidence="1">
    <location>
        <begin position="149"/>
        <end position="159"/>
    </location>
</feature>
<accession>A0AAE0I100</accession>
<feature type="compositionally biased region" description="Polar residues" evidence="1">
    <location>
        <begin position="99"/>
        <end position="111"/>
    </location>
</feature>
<reference evidence="2" key="1">
    <citation type="journal article" date="2023" name="Mol. Phylogenet. Evol.">
        <title>Genome-scale phylogeny and comparative genomics of the fungal order Sordariales.</title>
        <authorList>
            <person name="Hensen N."/>
            <person name="Bonometti L."/>
            <person name="Westerberg I."/>
            <person name="Brannstrom I.O."/>
            <person name="Guillou S."/>
            <person name="Cros-Aarteil S."/>
            <person name="Calhoun S."/>
            <person name="Haridas S."/>
            <person name="Kuo A."/>
            <person name="Mondo S."/>
            <person name="Pangilinan J."/>
            <person name="Riley R."/>
            <person name="LaButti K."/>
            <person name="Andreopoulos B."/>
            <person name="Lipzen A."/>
            <person name="Chen C."/>
            <person name="Yan M."/>
            <person name="Daum C."/>
            <person name="Ng V."/>
            <person name="Clum A."/>
            <person name="Steindorff A."/>
            <person name="Ohm R.A."/>
            <person name="Martin F."/>
            <person name="Silar P."/>
            <person name="Natvig D.O."/>
            <person name="Lalanne C."/>
            <person name="Gautier V."/>
            <person name="Ament-Velasquez S.L."/>
            <person name="Kruys A."/>
            <person name="Hutchinson M.I."/>
            <person name="Powell A.J."/>
            <person name="Barry K."/>
            <person name="Miller A.N."/>
            <person name="Grigoriev I.V."/>
            <person name="Debuchy R."/>
            <person name="Gladieux P."/>
            <person name="Hiltunen Thoren M."/>
            <person name="Johannesson H."/>
        </authorList>
    </citation>
    <scope>NUCLEOTIDE SEQUENCE</scope>
    <source>
        <strain evidence="2">CBS 118394</strain>
    </source>
</reference>
<sequence length="291" mass="30489">MTWTCCKCSHPNGYSVHCQGPGCLTSSTLSTILTDWLPGHRVCGACTINTSLAVEPQQADTAAAISSTMEQTIPVDLAVEPTLPAALRRTIAQRVPPTHRSQLSHGASGSRNDLPAQDEHGRAIFRPPTGPPPVQPRVIAPPPLPLTPTPAAGTTATRPSIGSGNPDHVSLPSGGPATTADLANGQHIMTAAPPPPLLVPPRQQPPRFNSRYSPYSRPSSNGSRGALHRSPPTPAAYLVTLRGEGQRHILPRPPQAHVNGECDVSAESVNIAASTTGVDQGYFSGRYQGPQ</sequence>
<proteinExistence type="predicted"/>
<name>A0AAE0I100_9PEZI</name>
<feature type="region of interest" description="Disordered" evidence="1">
    <location>
        <begin position="193"/>
        <end position="232"/>
    </location>
</feature>
<keyword evidence="3" id="KW-1185">Reference proteome</keyword>
<evidence type="ECO:0000313" key="2">
    <source>
        <dbReference type="EMBL" id="KAK3316583.1"/>
    </source>
</evidence>
<feature type="compositionally biased region" description="Pro residues" evidence="1">
    <location>
        <begin position="193"/>
        <end position="204"/>
    </location>
</feature>
<dbReference type="EMBL" id="JAUEDM010000005">
    <property type="protein sequence ID" value="KAK3316583.1"/>
    <property type="molecule type" value="Genomic_DNA"/>
</dbReference>
<gene>
    <name evidence="2" type="ORF">B0H66DRAFT_299085</name>
</gene>
<evidence type="ECO:0000256" key="1">
    <source>
        <dbReference type="SAM" id="MobiDB-lite"/>
    </source>
</evidence>
<feature type="region of interest" description="Disordered" evidence="1">
    <location>
        <begin position="92"/>
        <end position="181"/>
    </location>
</feature>
<comment type="caution">
    <text evidence="2">The sequence shown here is derived from an EMBL/GenBank/DDBJ whole genome shotgun (WGS) entry which is preliminary data.</text>
</comment>
<dbReference type="Proteomes" id="UP001283341">
    <property type="component" value="Unassembled WGS sequence"/>
</dbReference>
<organism evidence="2 3">
    <name type="scientific">Apodospora peruviana</name>
    <dbReference type="NCBI Taxonomy" id="516989"/>
    <lineage>
        <taxon>Eukaryota</taxon>
        <taxon>Fungi</taxon>
        <taxon>Dikarya</taxon>
        <taxon>Ascomycota</taxon>
        <taxon>Pezizomycotina</taxon>
        <taxon>Sordariomycetes</taxon>
        <taxon>Sordariomycetidae</taxon>
        <taxon>Sordariales</taxon>
        <taxon>Lasiosphaeriaceae</taxon>
        <taxon>Apodospora</taxon>
    </lineage>
</organism>